<feature type="transmembrane region" description="Helical" evidence="6">
    <location>
        <begin position="93"/>
        <end position="119"/>
    </location>
</feature>
<dbReference type="PRINTS" id="PR01035">
    <property type="entry name" value="TCRTETA"/>
</dbReference>
<gene>
    <name evidence="8" type="ORF">E2R54_02520</name>
</gene>
<evidence type="ECO:0000256" key="5">
    <source>
        <dbReference type="SAM" id="MobiDB-lite"/>
    </source>
</evidence>
<keyword evidence="2 6" id="KW-0812">Transmembrane</keyword>
<evidence type="ECO:0000313" key="9">
    <source>
        <dbReference type="Proteomes" id="UP000295633"/>
    </source>
</evidence>
<feature type="transmembrane region" description="Helical" evidence="6">
    <location>
        <begin position="287"/>
        <end position="305"/>
    </location>
</feature>
<dbReference type="EMBL" id="SMZX01000001">
    <property type="protein sequence ID" value="TDL45360.1"/>
    <property type="molecule type" value="Genomic_DNA"/>
</dbReference>
<feature type="transmembrane region" description="Helical" evidence="6">
    <location>
        <begin position="28"/>
        <end position="54"/>
    </location>
</feature>
<reference evidence="8 9" key="1">
    <citation type="submission" date="2019-03" db="EMBL/GenBank/DDBJ databases">
        <title>Genome Sequencing and Assembly of Various Microbes Isolated from Partially Reclaimed Soil and Acid Mine Drainage (AMD) Site.</title>
        <authorList>
            <person name="Steinbock B."/>
            <person name="Bechtold R."/>
            <person name="Sevigny J.L."/>
            <person name="Thomas D."/>
            <person name="Cuthill L.R."/>
            <person name="Aveiro Johannsen E.J."/>
            <person name="Thomas K."/>
            <person name="Ghosh A."/>
        </authorList>
    </citation>
    <scope>NUCLEOTIDE SEQUENCE [LARGE SCALE GENOMIC DNA]</scope>
    <source>
        <strain evidence="8 9">F-B2</strain>
    </source>
</reference>
<comment type="caution">
    <text evidence="8">The sequence shown here is derived from an EMBL/GenBank/DDBJ whole genome shotgun (WGS) entry which is preliminary data.</text>
</comment>
<keyword evidence="3 6" id="KW-1133">Transmembrane helix</keyword>
<feature type="transmembrane region" description="Helical" evidence="6">
    <location>
        <begin position="224"/>
        <end position="247"/>
    </location>
</feature>
<keyword evidence="4 6" id="KW-0472">Membrane</keyword>
<feature type="transmembrane region" description="Helical" evidence="6">
    <location>
        <begin position="376"/>
        <end position="393"/>
    </location>
</feature>
<dbReference type="PROSITE" id="PS50850">
    <property type="entry name" value="MFS"/>
    <property type="match status" value="1"/>
</dbReference>
<dbReference type="Pfam" id="PF07690">
    <property type="entry name" value="MFS_1"/>
    <property type="match status" value="1"/>
</dbReference>
<evidence type="ECO:0000256" key="3">
    <source>
        <dbReference type="ARBA" id="ARBA00022989"/>
    </source>
</evidence>
<dbReference type="InterPro" id="IPR001958">
    <property type="entry name" value="Tet-R_TetA/multi-R_MdtG-like"/>
</dbReference>
<feature type="transmembrane region" description="Helical" evidence="6">
    <location>
        <begin position="125"/>
        <end position="145"/>
    </location>
</feature>
<dbReference type="Gene3D" id="1.20.1250.20">
    <property type="entry name" value="MFS general substrate transporter like domains"/>
    <property type="match status" value="1"/>
</dbReference>
<feature type="domain" description="Major facilitator superfamily (MFS) profile" evidence="7">
    <location>
        <begin position="28"/>
        <end position="398"/>
    </location>
</feature>
<sequence>MTALDTGTTSTTPAPETTAPRLLSQPPAVWAIAFAAMIAFMGIGLVGPILPTVAATLHAAPVETSFLFTSYLAVTASAMFFTSWLSTRIGTRAVMILGLSVIALAAVGCALSPTIGALIACRAVWGLGNALFLSTALASIVSASGGRSEHAVIFYEAALGIGLAVGPLVGGLLGEIGWFAAFWGTASLLAVGVVALLTLVRDPGHAAQRSSVGAPFRAFADKGLLAISVVAFLYNAGFFVTLSYTPYALELPAVGIGLVMMGFGIGLAIAGVLIAPRLTKRYSVVQVLFWFLVAFAATHVAASLSAGSRPLLVLCVVLLGVEIGAVNTILTEAAMEATTLPRAVASSAYSGFRFFGGAIGAPVGTALAVYGVGAPYAAAAVSAAVGAAILFAVRRVVGRADHTAVLTERTTAEDLTLGDA</sequence>
<feature type="transmembrane region" description="Helical" evidence="6">
    <location>
        <begin position="66"/>
        <end position="86"/>
    </location>
</feature>
<dbReference type="AlphaFoldDB" id="A0A4R5YPL2"/>
<evidence type="ECO:0000256" key="6">
    <source>
        <dbReference type="SAM" id="Phobius"/>
    </source>
</evidence>
<feature type="transmembrane region" description="Helical" evidence="6">
    <location>
        <begin position="176"/>
        <end position="200"/>
    </location>
</feature>
<protein>
    <submittedName>
        <fullName evidence="8">MFS transporter</fullName>
    </submittedName>
</protein>
<comment type="subcellular location">
    <subcellularLocation>
        <location evidence="1">Cell membrane</location>
        <topology evidence="1">Multi-pass membrane protein</topology>
    </subcellularLocation>
</comment>
<evidence type="ECO:0000256" key="1">
    <source>
        <dbReference type="ARBA" id="ARBA00004651"/>
    </source>
</evidence>
<dbReference type="InterPro" id="IPR053200">
    <property type="entry name" value="YfmO-like"/>
</dbReference>
<dbReference type="GO" id="GO:0022857">
    <property type="term" value="F:transmembrane transporter activity"/>
    <property type="evidence" value="ECO:0007669"/>
    <property type="project" value="InterPro"/>
</dbReference>
<feature type="transmembrane region" description="Helical" evidence="6">
    <location>
        <begin position="152"/>
        <end position="170"/>
    </location>
</feature>
<feature type="transmembrane region" description="Helical" evidence="6">
    <location>
        <begin position="311"/>
        <end position="330"/>
    </location>
</feature>
<name>A0A4R5YPL2_9MICO</name>
<accession>A0A4R5YPL2</accession>
<dbReference type="InterPro" id="IPR036259">
    <property type="entry name" value="MFS_trans_sf"/>
</dbReference>
<dbReference type="RefSeq" id="WP_091351753.1">
    <property type="nucleotide sequence ID" value="NZ_SMZX01000001.1"/>
</dbReference>
<evidence type="ECO:0000259" key="7">
    <source>
        <dbReference type="PROSITE" id="PS50850"/>
    </source>
</evidence>
<feature type="transmembrane region" description="Helical" evidence="6">
    <location>
        <begin position="351"/>
        <end position="370"/>
    </location>
</feature>
<feature type="transmembrane region" description="Helical" evidence="6">
    <location>
        <begin position="253"/>
        <end position="275"/>
    </location>
</feature>
<dbReference type="InterPro" id="IPR011701">
    <property type="entry name" value="MFS"/>
</dbReference>
<dbReference type="STRING" id="273677.BW34_01122"/>
<evidence type="ECO:0000313" key="8">
    <source>
        <dbReference type="EMBL" id="TDL45360.1"/>
    </source>
</evidence>
<dbReference type="PANTHER" id="PTHR43683:SF1">
    <property type="entry name" value="MULTIDRUG EFFLUX PROTEIN YFMO"/>
    <property type="match status" value="1"/>
</dbReference>
<dbReference type="InterPro" id="IPR020846">
    <property type="entry name" value="MFS_dom"/>
</dbReference>
<evidence type="ECO:0000256" key="2">
    <source>
        <dbReference type="ARBA" id="ARBA00022692"/>
    </source>
</evidence>
<evidence type="ECO:0000256" key="4">
    <source>
        <dbReference type="ARBA" id="ARBA00023136"/>
    </source>
</evidence>
<organism evidence="8 9">
    <name type="scientific">Microbacterium oleivorans</name>
    <dbReference type="NCBI Taxonomy" id="273677"/>
    <lineage>
        <taxon>Bacteria</taxon>
        <taxon>Bacillati</taxon>
        <taxon>Actinomycetota</taxon>
        <taxon>Actinomycetes</taxon>
        <taxon>Micrococcales</taxon>
        <taxon>Microbacteriaceae</taxon>
        <taxon>Microbacterium</taxon>
    </lineage>
</organism>
<dbReference type="SUPFAM" id="SSF103473">
    <property type="entry name" value="MFS general substrate transporter"/>
    <property type="match status" value="1"/>
</dbReference>
<feature type="region of interest" description="Disordered" evidence="5">
    <location>
        <begin position="1"/>
        <end position="20"/>
    </location>
</feature>
<dbReference type="GO" id="GO:0005886">
    <property type="term" value="C:plasma membrane"/>
    <property type="evidence" value="ECO:0007669"/>
    <property type="project" value="UniProtKB-SubCell"/>
</dbReference>
<proteinExistence type="predicted"/>
<dbReference type="Proteomes" id="UP000295633">
    <property type="component" value="Unassembled WGS sequence"/>
</dbReference>
<dbReference type="PANTHER" id="PTHR43683">
    <property type="entry name" value="MULTIDRUG EFFLUX PROTEIN YFMO"/>
    <property type="match status" value="1"/>
</dbReference>